<dbReference type="Proteomes" id="UP000187429">
    <property type="component" value="Unassembled WGS sequence"/>
</dbReference>
<name>A0A1R1YDZ2_9FUNG</name>
<sequence length="333" mass="39584">MDSKITFDGLPEKFQGTKAKTIAKAWCRRFERIIKLKTVDETHALLIFKAWMDNDAEEWIFEMESATEKTKSWTLKDWKKGLQTKFPEASNKNNKNQFTTRDLDELTVIPKESIHDFNNRFRTTLSQIPEDMYTDKIVKRGKTKKRALFMKSIKIKEEPEAVEISKQTETKEKEEELDIKELNKMMREMTLFLKKSEVKQKDTSYYHCFNCDTRGHRTNECKKPRNEEMFNKLLTEYKRKKAVVSEENKTLFMEDFDLDNHYDGAESDYKEETEHILATANKRMRVDPIPETPNAKISYQAGSVPSLKEKVNKKKKETKKQKLLQHYLEDYWI</sequence>
<gene>
    <name evidence="3" type="ORF">AYI69_g4390</name>
    <name evidence="4" type="ORF">AYI69_g4393</name>
</gene>
<organism evidence="3 5">
    <name type="scientific">Smittium culicis</name>
    <dbReference type="NCBI Taxonomy" id="133412"/>
    <lineage>
        <taxon>Eukaryota</taxon>
        <taxon>Fungi</taxon>
        <taxon>Fungi incertae sedis</taxon>
        <taxon>Zoopagomycota</taxon>
        <taxon>Kickxellomycotina</taxon>
        <taxon>Harpellomycetes</taxon>
        <taxon>Harpellales</taxon>
        <taxon>Legeriomycetaceae</taxon>
        <taxon>Smittium</taxon>
    </lineage>
</organism>
<dbReference type="EMBL" id="LSSM01001696">
    <property type="protein sequence ID" value="OMJ25137.1"/>
    <property type="molecule type" value="Genomic_DNA"/>
</dbReference>
<dbReference type="PROSITE" id="PS50158">
    <property type="entry name" value="ZF_CCHC"/>
    <property type="match status" value="1"/>
</dbReference>
<dbReference type="GO" id="GO:0008270">
    <property type="term" value="F:zinc ion binding"/>
    <property type="evidence" value="ECO:0007669"/>
    <property type="project" value="UniProtKB-KW"/>
</dbReference>
<feature type="domain" description="CCHC-type" evidence="2">
    <location>
        <begin position="208"/>
        <end position="223"/>
    </location>
</feature>
<reference evidence="5" key="2">
    <citation type="submission" date="2017-01" db="EMBL/GenBank/DDBJ databases">
        <authorList>
            <person name="Wang Y."/>
            <person name="White M."/>
            <person name="Kvist S."/>
            <person name="Moncalvo J.-M."/>
        </authorList>
    </citation>
    <scope>NUCLEOTIDE SEQUENCE [LARGE SCALE GENOMIC DNA]</scope>
    <source>
        <strain evidence="5">ID-206-W2</strain>
    </source>
</reference>
<dbReference type="EMBL" id="LSSM01001696">
    <property type="protein sequence ID" value="OMJ25134.1"/>
    <property type="molecule type" value="Genomic_DNA"/>
</dbReference>
<protein>
    <recommendedName>
        <fullName evidence="2">CCHC-type domain-containing protein</fullName>
    </recommendedName>
</protein>
<evidence type="ECO:0000256" key="1">
    <source>
        <dbReference type="PROSITE-ProRule" id="PRU00047"/>
    </source>
</evidence>
<evidence type="ECO:0000313" key="5">
    <source>
        <dbReference type="Proteomes" id="UP000187429"/>
    </source>
</evidence>
<keyword evidence="5" id="KW-1185">Reference proteome</keyword>
<keyword evidence="1" id="KW-0863">Zinc-finger</keyword>
<keyword evidence="1" id="KW-0479">Metal-binding</keyword>
<evidence type="ECO:0000313" key="4">
    <source>
        <dbReference type="EMBL" id="OMJ25137.1"/>
    </source>
</evidence>
<evidence type="ECO:0000259" key="2">
    <source>
        <dbReference type="PROSITE" id="PS50158"/>
    </source>
</evidence>
<dbReference type="AlphaFoldDB" id="A0A1R1YDZ2"/>
<dbReference type="GO" id="GO:0003676">
    <property type="term" value="F:nucleic acid binding"/>
    <property type="evidence" value="ECO:0007669"/>
    <property type="project" value="InterPro"/>
</dbReference>
<dbReference type="OrthoDB" id="8026949at2759"/>
<dbReference type="InterPro" id="IPR001878">
    <property type="entry name" value="Znf_CCHC"/>
</dbReference>
<evidence type="ECO:0000313" key="3">
    <source>
        <dbReference type="EMBL" id="OMJ25134.1"/>
    </source>
</evidence>
<proteinExistence type="predicted"/>
<accession>A0A1R1YDZ2</accession>
<dbReference type="InterPro" id="IPR036875">
    <property type="entry name" value="Znf_CCHC_sf"/>
</dbReference>
<keyword evidence="1" id="KW-0862">Zinc</keyword>
<dbReference type="SUPFAM" id="SSF57756">
    <property type="entry name" value="Retrovirus zinc finger-like domains"/>
    <property type="match status" value="1"/>
</dbReference>
<comment type="caution">
    <text evidence="3">The sequence shown here is derived from an EMBL/GenBank/DDBJ whole genome shotgun (WGS) entry which is preliminary data.</text>
</comment>
<reference evidence="3" key="1">
    <citation type="submission" date="2017-01" db="EMBL/GenBank/DDBJ databases">
        <authorList>
            <person name="Mah S.A."/>
            <person name="Swanson W.J."/>
            <person name="Moy G.W."/>
            <person name="Vacquier V.D."/>
        </authorList>
    </citation>
    <scope>NUCLEOTIDE SEQUENCE [LARGE SCALE GENOMIC DNA]</scope>
    <source>
        <strain evidence="3">ID-206-W2</strain>
    </source>
</reference>